<sequence>MRRSSNQRKSLERAPKSFESVKTNVDFHVEVSKSNDLPLIPTERLLTITTIEDHTNVEAHVNRGRLNDLDQSQNLIDASNPNVVAQQDLELTLNLDIVASLLSLMINKDYSAKPVEVFLKHPFNLHVVINSHQFLHGGVPHSDWDHTRAVTFIYAKCTAIRRRVLWDDLGEIAAGWNGPWVIRGGFKVIESFLEYLGRSIQNNQAMLDFAAMIFQCGLENIPIMGSAYMWTGILQGRHVWKQLD</sequence>
<evidence type="ECO:0000313" key="2">
    <source>
        <dbReference type="Proteomes" id="UP001630127"/>
    </source>
</evidence>
<keyword evidence="2" id="KW-1185">Reference proteome</keyword>
<gene>
    <name evidence="1" type="ORF">ACH5RR_025998</name>
</gene>
<organism evidence="1 2">
    <name type="scientific">Cinchona calisaya</name>
    <dbReference type="NCBI Taxonomy" id="153742"/>
    <lineage>
        <taxon>Eukaryota</taxon>
        <taxon>Viridiplantae</taxon>
        <taxon>Streptophyta</taxon>
        <taxon>Embryophyta</taxon>
        <taxon>Tracheophyta</taxon>
        <taxon>Spermatophyta</taxon>
        <taxon>Magnoliopsida</taxon>
        <taxon>eudicotyledons</taxon>
        <taxon>Gunneridae</taxon>
        <taxon>Pentapetalae</taxon>
        <taxon>asterids</taxon>
        <taxon>lamiids</taxon>
        <taxon>Gentianales</taxon>
        <taxon>Rubiaceae</taxon>
        <taxon>Cinchonoideae</taxon>
        <taxon>Cinchoneae</taxon>
        <taxon>Cinchona</taxon>
    </lineage>
</organism>
<comment type="caution">
    <text evidence="1">The sequence shown here is derived from an EMBL/GenBank/DDBJ whole genome shotgun (WGS) entry which is preliminary data.</text>
</comment>
<dbReference type="Proteomes" id="UP001630127">
    <property type="component" value="Unassembled WGS sequence"/>
</dbReference>
<dbReference type="AlphaFoldDB" id="A0ABD2Z376"/>
<accession>A0ABD2Z376</accession>
<reference evidence="1 2" key="1">
    <citation type="submission" date="2024-11" db="EMBL/GenBank/DDBJ databases">
        <title>A near-complete genome assembly of Cinchona calisaya.</title>
        <authorList>
            <person name="Lian D.C."/>
            <person name="Zhao X.W."/>
            <person name="Wei L."/>
        </authorList>
    </citation>
    <scope>NUCLEOTIDE SEQUENCE [LARGE SCALE GENOMIC DNA]</scope>
    <source>
        <tissue evidence="1">Nenye</tissue>
    </source>
</reference>
<name>A0ABD2Z376_9GENT</name>
<evidence type="ECO:0000313" key="1">
    <source>
        <dbReference type="EMBL" id="KAL3513281.1"/>
    </source>
</evidence>
<proteinExistence type="predicted"/>
<dbReference type="EMBL" id="JBJUIK010000011">
    <property type="protein sequence ID" value="KAL3513281.1"/>
    <property type="molecule type" value="Genomic_DNA"/>
</dbReference>
<protein>
    <submittedName>
        <fullName evidence="1">Uncharacterized protein</fullName>
    </submittedName>
</protein>